<comment type="similarity">
    <text evidence="1">Belongs to the GID4/VID24 family.</text>
</comment>
<dbReference type="GO" id="GO:0034657">
    <property type="term" value="C:GID complex"/>
    <property type="evidence" value="ECO:0007669"/>
    <property type="project" value="TreeGrafter"/>
</dbReference>
<dbReference type="Proteomes" id="UP000803884">
    <property type="component" value="Unassembled WGS sequence"/>
</dbReference>
<dbReference type="Pfam" id="PF09783">
    <property type="entry name" value="Vac_ImportDeg"/>
    <property type="match status" value="1"/>
</dbReference>
<feature type="region of interest" description="Disordered" evidence="2">
    <location>
        <begin position="65"/>
        <end position="148"/>
    </location>
</feature>
<evidence type="ECO:0008006" key="5">
    <source>
        <dbReference type="Google" id="ProtNLM"/>
    </source>
</evidence>
<feature type="compositionally biased region" description="Low complexity" evidence="2">
    <location>
        <begin position="81"/>
        <end position="92"/>
    </location>
</feature>
<evidence type="ECO:0000256" key="2">
    <source>
        <dbReference type="SAM" id="MobiDB-lite"/>
    </source>
</evidence>
<feature type="compositionally biased region" description="Low complexity" evidence="2">
    <location>
        <begin position="1"/>
        <end position="22"/>
    </location>
</feature>
<dbReference type="GO" id="GO:0043161">
    <property type="term" value="P:proteasome-mediated ubiquitin-dependent protein catabolic process"/>
    <property type="evidence" value="ECO:0007669"/>
    <property type="project" value="TreeGrafter"/>
</dbReference>
<sequence length="738" mass="80823">MPPVNTPAVPSPTRSPSRPLTPFTYLSSPAPDLASTLHTHSHAASDAADEANTDFLRDSLDALDTLASASHSQPQPQNPHSRSGSSSTARTAFLDPRRDPRLAPAADDLSRRERLQRVLARLNRAHEPQPAASEGAYGDRTPSPRAQRLYDWAPGAGAQADAEDEHDGEEEGGGELDAILAELRRQQPESGSSSSGDLLRLFGRRASGLEGSGSPARAASYMRVNGTVETYEQMSERRRRERQSLRNRVLLQRARQEASPSGTERMLRYVVERERSGMSEEEERVRGGAWVGSATGRLGAEGERLELPRMHELDRLERVEAFQRGFLAEHEQARLPPVWGGATSSSSAPSAAASTLLLENALKYLSDLRSSRSYEDSLATAIANNLATKEFFADKHEDFMLDLDDIEPPAPSSWLQPGAVFQGHQHASSASMNITHQRHTQPGTHIEQIDPNYRQNEHPSSTRSIGSFDASRPWLSHQIPPAPRPPAPNPTPTDPANDHWPVRVTIHNIDWEKMTIQGTMEAYDVPQHPASAVNILNPGAAPEHRPKAGKKSAPITTYLEGHILDHHTHSFLTPPSPSGPKDPAPGAATTLSDAISFPSATAPLDAQNWLALPPFNALSEPASSPAKTPPPPPTSPATLARLLLSRSRLRALGEEYVFMRWKERCFVHSRHDGCTSSSSDRLGDQDRGHGLTISGFYYVSLRRRDGHVEGLYFDPSSTPYQLLRLRGRGGGWGSFEMR</sequence>
<reference evidence="3 4" key="1">
    <citation type="journal article" date="2020" name="Microbiol. Resour. Announc.">
        <title>Draft Genome Sequence of a Cladosporium Species Isolated from the Mesophotic Ascidian Didemnum maculosum.</title>
        <authorList>
            <person name="Gioti A."/>
            <person name="Siaperas R."/>
            <person name="Nikolaivits E."/>
            <person name="Le Goff G."/>
            <person name="Ouazzani J."/>
            <person name="Kotoulas G."/>
            <person name="Topakas E."/>
        </authorList>
    </citation>
    <scope>NUCLEOTIDE SEQUENCE [LARGE SCALE GENOMIC DNA]</scope>
    <source>
        <strain evidence="3 4">TM138-S3</strain>
    </source>
</reference>
<dbReference type="GO" id="GO:0006623">
    <property type="term" value="P:protein targeting to vacuole"/>
    <property type="evidence" value="ECO:0007669"/>
    <property type="project" value="TreeGrafter"/>
</dbReference>
<evidence type="ECO:0000313" key="4">
    <source>
        <dbReference type="Proteomes" id="UP000803884"/>
    </source>
</evidence>
<dbReference type="EMBL" id="JAAQHG020000001">
    <property type="protein sequence ID" value="KAL1590997.1"/>
    <property type="molecule type" value="Genomic_DNA"/>
</dbReference>
<protein>
    <recommendedName>
        <fullName evidence="5">Vacuolar import and degradation protein-domain-containing protein</fullName>
    </recommendedName>
</protein>
<accession>A0AB34L1B9</accession>
<organism evidence="3 4">
    <name type="scientific">Cladosporium halotolerans</name>
    <dbReference type="NCBI Taxonomy" id="1052096"/>
    <lineage>
        <taxon>Eukaryota</taxon>
        <taxon>Fungi</taxon>
        <taxon>Dikarya</taxon>
        <taxon>Ascomycota</taxon>
        <taxon>Pezizomycotina</taxon>
        <taxon>Dothideomycetes</taxon>
        <taxon>Dothideomycetidae</taxon>
        <taxon>Cladosporiales</taxon>
        <taxon>Cladosporiaceae</taxon>
        <taxon>Cladosporium</taxon>
    </lineage>
</organism>
<gene>
    <name evidence="3" type="ORF">WHR41_00070</name>
</gene>
<feature type="region of interest" description="Disordered" evidence="2">
    <location>
        <begin position="571"/>
        <end position="591"/>
    </location>
</feature>
<feature type="compositionally biased region" description="Pro residues" evidence="2">
    <location>
        <begin position="574"/>
        <end position="583"/>
    </location>
</feature>
<dbReference type="GO" id="GO:0007039">
    <property type="term" value="P:protein catabolic process in the vacuole"/>
    <property type="evidence" value="ECO:0007669"/>
    <property type="project" value="TreeGrafter"/>
</dbReference>
<feature type="region of interest" description="Disordered" evidence="2">
    <location>
        <begin position="1"/>
        <end position="50"/>
    </location>
</feature>
<evidence type="ECO:0000313" key="3">
    <source>
        <dbReference type="EMBL" id="KAL1590997.1"/>
    </source>
</evidence>
<keyword evidence="4" id="KW-1185">Reference proteome</keyword>
<dbReference type="PANTHER" id="PTHR14534">
    <property type="entry name" value="VACUOLAR IMPORT AND DEGRADATION PROTEIN 24"/>
    <property type="match status" value="1"/>
</dbReference>
<comment type="caution">
    <text evidence="3">The sequence shown here is derived from an EMBL/GenBank/DDBJ whole genome shotgun (WGS) entry which is preliminary data.</text>
</comment>
<evidence type="ECO:0000256" key="1">
    <source>
        <dbReference type="ARBA" id="ARBA00061469"/>
    </source>
</evidence>
<dbReference type="PANTHER" id="PTHR14534:SF3">
    <property type="entry name" value="GID COMPLEX SUBUNIT 4 HOMOLOG"/>
    <property type="match status" value="1"/>
</dbReference>
<feature type="compositionally biased region" description="Polar residues" evidence="2">
    <location>
        <begin position="67"/>
        <end position="80"/>
    </location>
</feature>
<dbReference type="InterPro" id="IPR018618">
    <property type="entry name" value="GID4/10-like"/>
</dbReference>
<dbReference type="AlphaFoldDB" id="A0AB34L1B9"/>
<dbReference type="RefSeq" id="XP_069234102.1">
    <property type="nucleotide sequence ID" value="XM_069368676.1"/>
</dbReference>
<feature type="region of interest" description="Disordered" evidence="2">
    <location>
        <begin position="436"/>
        <end position="498"/>
    </location>
</feature>
<feature type="compositionally biased region" description="Pro residues" evidence="2">
    <location>
        <begin position="480"/>
        <end position="493"/>
    </location>
</feature>
<dbReference type="GO" id="GO:0005773">
    <property type="term" value="C:vacuole"/>
    <property type="evidence" value="ECO:0007669"/>
    <property type="project" value="GOC"/>
</dbReference>
<name>A0AB34L1B9_9PEZI</name>
<dbReference type="GO" id="GO:0045721">
    <property type="term" value="P:negative regulation of gluconeogenesis"/>
    <property type="evidence" value="ECO:0007669"/>
    <property type="project" value="TreeGrafter"/>
</dbReference>
<dbReference type="GeneID" id="96001514"/>
<feature type="compositionally biased region" description="Low complexity" evidence="2">
    <location>
        <begin position="34"/>
        <end position="46"/>
    </location>
</feature>
<proteinExistence type="inferred from homology"/>